<dbReference type="RefSeq" id="WP_121917582.1">
    <property type="nucleotide sequence ID" value="NZ_REFV01000009.1"/>
</dbReference>
<feature type="transmembrane region" description="Helical" evidence="1">
    <location>
        <begin position="346"/>
        <end position="367"/>
    </location>
</feature>
<evidence type="ECO:0000313" key="2">
    <source>
        <dbReference type="EMBL" id="RMB57979.1"/>
    </source>
</evidence>
<dbReference type="Pfam" id="PF18940">
    <property type="entry name" value="DUF5687"/>
    <property type="match status" value="1"/>
</dbReference>
<feature type="transmembrane region" description="Helical" evidence="1">
    <location>
        <begin position="101"/>
        <end position="128"/>
    </location>
</feature>
<keyword evidence="1" id="KW-0472">Membrane</keyword>
<evidence type="ECO:0000256" key="1">
    <source>
        <dbReference type="SAM" id="Phobius"/>
    </source>
</evidence>
<proteinExistence type="predicted"/>
<protein>
    <submittedName>
        <fullName evidence="2">Uncharacterized protein</fullName>
    </submittedName>
</protein>
<feature type="transmembrane region" description="Helical" evidence="1">
    <location>
        <begin position="204"/>
        <end position="221"/>
    </location>
</feature>
<dbReference type="EMBL" id="REFV01000009">
    <property type="protein sequence ID" value="RMB57979.1"/>
    <property type="molecule type" value="Genomic_DNA"/>
</dbReference>
<feature type="transmembrane region" description="Helical" evidence="1">
    <location>
        <begin position="300"/>
        <end position="325"/>
    </location>
</feature>
<feature type="transmembrane region" description="Helical" evidence="1">
    <location>
        <begin position="23"/>
        <end position="50"/>
    </location>
</feature>
<feature type="transmembrane region" description="Helical" evidence="1">
    <location>
        <begin position="419"/>
        <end position="438"/>
    </location>
</feature>
<accession>A0A3M0GAD7</accession>
<organism evidence="2 3">
    <name type="scientific">Dokdonia sinensis</name>
    <dbReference type="NCBI Taxonomy" id="2479847"/>
    <lineage>
        <taxon>Bacteria</taxon>
        <taxon>Pseudomonadati</taxon>
        <taxon>Bacteroidota</taxon>
        <taxon>Flavobacteriia</taxon>
        <taxon>Flavobacteriales</taxon>
        <taxon>Flavobacteriaceae</taxon>
        <taxon>Dokdonia</taxon>
    </lineage>
</organism>
<feature type="transmembrane region" description="Helical" evidence="1">
    <location>
        <begin position="134"/>
        <end position="152"/>
    </location>
</feature>
<feature type="transmembrane region" description="Helical" evidence="1">
    <location>
        <begin position="274"/>
        <end position="294"/>
    </location>
</feature>
<dbReference type="OrthoDB" id="1014144at2"/>
<feature type="transmembrane region" description="Helical" evidence="1">
    <location>
        <begin position="164"/>
        <end position="184"/>
    </location>
</feature>
<keyword evidence="1" id="KW-1133">Transmembrane helix</keyword>
<gene>
    <name evidence="2" type="ORF">EAX61_10145</name>
</gene>
<keyword evidence="3" id="KW-1185">Reference proteome</keyword>
<reference evidence="2 3" key="1">
    <citation type="submission" date="2018-10" db="EMBL/GenBank/DDBJ databases">
        <title>Dokdonia luteus sp. nov., isolated from sea water.</title>
        <authorList>
            <person name="Zhou L.Y."/>
            <person name="Du Z.J."/>
        </authorList>
    </citation>
    <scope>NUCLEOTIDE SEQUENCE [LARGE SCALE GENOMIC DNA]</scope>
    <source>
        <strain evidence="2 3">SH27</strain>
    </source>
</reference>
<comment type="caution">
    <text evidence="2">The sequence shown here is derived from an EMBL/GenBank/DDBJ whole genome shotgun (WGS) entry which is preliminary data.</text>
</comment>
<dbReference type="AlphaFoldDB" id="A0A3M0GAD7"/>
<sequence length="489" mass="55987">MIKKFISLEWKSFIRSASFKTNLALKILMGLGALYFIFVFAGMGIGLFFGLEKAGFEPLSKINQFLIYFFVGDLVIRYFFQKMPIVNIKPLLLMPFKKSKIVNYALGKTAVSFFNWMYAFFFIPFSIILLVQGYNPLGVITWHLGMLAMIYINNFINVFLNDKTVFVVLLGLVFAVFGGLQYYGYFDLTTFTQPYFQGLYEKPWMLIFPLIVLFGIIKYAFSYFNSRMYLDAGLAKKENIATNENLDWLNRFGKISVFLKNDIKLIKRNKRSKTTVFMSVLFLFYGLLFFGNAIEVYDGPFWRMFAAVFVTGGFLFSFGQFVPSWDSAYYPLMMTQNIKYKEYLQSKWWLVVIATGISTVICLPYLYFGWETYLAILVGAVFNMGVNAHLVLLGGAFIKTPIDLTSGKKAFGDKSSFNIKTLLISLPKMLGPMALYAIGHFTLGPVFGYALVAIAGLIGFAFRDKVFNQIIKIYKSEKYKTIAAYKQNN</sequence>
<feature type="transmembrane region" description="Helical" evidence="1">
    <location>
        <begin position="373"/>
        <end position="398"/>
    </location>
</feature>
<feature type="transmembrane region" description="Helical" evidence="1">
    <location>
        <begin position="444"/>
        <end position="462"/>
    </location>
</feature>
<evidence type="ECO:0000313" key="3">
    <source>
        <dbReference type="Proteomes" id="UP000281985"/>
    </source>
</evidence>
<dbReference type="InterPro" id="IPR043742">
    <property type="entry name" value="DUF5687"/>
</dbReference>
<name>A0A3M0GAD7_9FLAO</name>
<keyword evidence="1" id="KW-0812">Transmembrane</keyword>
<feature type="transmembrane region" description="Helical" evidence="1">
    <location>
        <begin position="62"/>
        <end position="80"/>
    </location>
</feature>
<dbReference type="Proteomes" id="UP000281985">
    <property type="component" value="Unassembled WGS sequence"/>
</dbReference>